<dbReference type="Pfam" id="PF06889">
    <property type="entry name" value="DUF1266"/>
    <property type="match status" value="1"/>
</dbReference>
<organism evidence="3 4">
    <name type="scientific">Microbacterium maritypicum</name>
    <name type="common">Microbacterium liquefaciens</name>
    <dbReference type="NCBI Taxonomy" id="33918"/>
    <lineage>
        <taxon>Bacteria</taxon>
        <taxon>Bacillati</taxon>
        <taxon>Actinomycetota</taxon>
        <taxon>Actinomycetes</taxon>
        <taxon>Micrococcales</taxon>
        <taxon>Microbacteriaceae</taxon>
        <taxon>Microbacterium</taxon>
    </lineage>
</organism>
<feature type="transmembrane region" description="Helical" evidence="1">
    <location>
        <begin position="36"/>
        <end position="55"/>
    </location>
</feature>
<proteinExistence type="predicted"/>
<sequence>MNRHGLPPCPGASMHSLASVDFNSVTSIFEWLISQWWAWAIVGVVALFFLVSWILPAAKVKASPDYSTSDAEANELALGFLQIVNLPSGYWNDPTASLLGDSEKKVLVDQWGVHTRDDWLANIERLSTVRRRREVWMLYLAVRVELAQRLGRTPKAKEWLAAIVQEGGDKRDARTFVTSIEYAESEVRKRVGKDIVTPGLFVKTLDGYGIGQAVAMTTWGVALGHGDVAEARAIIHRINIEARPAFESWADFGLSYIVGRVMHWSDGSVDEKSFEKFGDGWSDFQAAATEKRNGPWASLSWSL</sequence>
<keyword evidence="1" id="KW-1133">Transmembrane helix</keyword>
<protein>
    <submittedName>
        <fullName evidence="3">DUF1266 domain-containing protein</fullName>
    </submittedName>
</protein>
<dbReference type="AlphaFoldDB" id="A0AAD3X2P7"/>
<dbReference type="Proteomes" id="UP000436027">
    <property type="component" value="Unassembled WGS sequence"/>
</dbReference>
<evidence type="ECO:0000256" key="1">
    <source>
        <dbReference type="SAM" id="Phobius"/>
    </source>
</evidence>
<feature type="domain" description="DUF1266" evidence="2">
    <location>
        <begin position="107"/>
        <end position="301"/>
    </location>
</feature>
<gene>
    <name evidence="3" type="ORF">F6W70_11585</name>
</gene>
<name>A0AAD3X2P7_MICMQ</name>
<dbReference type="EMBL" id="WAAQ01000002">
    <property type="protein sequence ID" value="KAB1883272.1"/>
    <property type="molecule type" value="Genomic_DNA"/>
</dbReference>
<comment type="caution">
    <text evidence="3">The sequence shown here is derived from an EMBL/GenBank/DDBJ whole genome shotgun (WGS) entry which is preliminary data.</text>
</comment>
<reference evidence="3 4" key="1">
    <citation type="submission" date="2019-09" db="EMBL/GenBank/DDBJ databases">
        <title>Whole genome sequencing of Microbacterium maritypicum.</title>
        <authorList>
            <person name="Lenchi N."/>
        </authorList>
    </citation>
    <scope>NUCLEOTIDE SEQUENCE [LARGE SCALE GENOMIC DNA]</scope>
    <source>
        <strain evidence="3 4">DSM 12512</strain>
    </source>
</reference>
<evidence type="ECO:0000313" key="4">
    <source>
        <dbReference type="Proteomes" id="UP000436027"/>
    </source>
</evidence>
<evidence type="ECO:0000259" key="2">
    <source>
        <dbReference type="Pfam" id="PF06889"/>
    </source>
</evidence>
<dbReference type="InterPro" id="IPR009677">
    <property type="entry name" value="DUF1266"/>
</dbReference>
<evidence type="ECO:0000313" key="3">
    <source>
        <dbReference type="EMBL" id="KAB1883272.1"/>
    </source>
</evidence>
<keyword evidence="1" id="KW-0472">Membrane</keyword>
<keyword evidence="1" id="KW-0812">Transmembrane</keyword>
<accession>A0AAD3X2P7</accession>